<accession>A0A975IXC6</accession>
<dbReference type="PANTHER" id="PTHR43431">
    <property type="entry name" value="OXIDOREDUCTASE, SHORT CHAIN DEHYDROGENASE/REDUCTASE FAMILY (AFU_ORTHOLOGUE AFUA_5G14000)"/>
    <property type="match status" value="1"/>
</dbReference>
<organism evidence="1 2">
    <name type="scientific">Phenylobacterium montanum</name>
    <dbReference type="NCBI Taxonomy" id="2823693"/>
    <lineage>
        <taxon>Bacteria</taxon>
        <taxon>Pseudomonadati</taxon>
        <taxon>Pseudomonadota</taxon>
        <taxon>Alphaproteobacteria</taxon>
        <taxon>Caulobacterales</taxon>
        <taxon>Caulobacteraceae</taxon>
        <taxon>Phenylobacterium</taxon>
    </lineage>
</organism>
<proteinExistence type="predicted"/>
<dbReference type="SUPFAM" id="SSF51735">
    <property type="entry name" value="NAD(P)-binding Rossmann-fold domains"/>
    <property type="match status" value="1"/>
</dbReference>
<dbReference type="Pfam" id="PF00106">
    <property type="entry name" value="adh_short"/>
    <property type="match status" value="1"/>
</dbReference>
<evidence type="ECO:0000313" key="1">
    <source>
        <dbReference type="EMBL" id="QUD90494.1"/>
    </source>
</evidence>
<dbReference type="AlphaFoldDB" id="A0A975IXC6"/>
<dbReference type="PANTHER" id="PTHR43431:SF7">
    <property type="entry name" value="OXIDOREDUCTASE, SHORT CHAIN DEHYDROGENASE_REDUCTASE FAMILY (AFU_ORTHOLOGUE AFUA_5G14000)"/>
    <property type="match status" value="1"/>
</dbReference>
<dbReference type="EMBL" id="CP073078">
    <property type="protein sequence ID" value="QUD90494.1"/>
    <property type="molecule type" value="Genomic_DNA"/>
</dbReference>
<dbReference type="Proteomes" id="UP000676409">
    <property type="component" value="Chromosome"/>
</dbReference>
<dbReference type="RefSeq" id="WP_211940545.1">
    <property type="nucleotide sequence ID" value="NZ_CP073078.1"/>
</dbReference>
<dbReference type="InterPro" id="IPR036291">
    <property type="entry name" value="NAD(P)-bd_dom_sf"/>
</dbReference>
<reference evidence="1" key="1">
    <citation type="submission" date="2021-04" db="EMBL/GenBank/DDBJ databases">
        <title>The complete genome sequence of Caulobacter sp. S6.</title>
        <authorList>
            <person name="Tang Y."/>
            <person name="Ouyang W."/>
            <person name="Liu Q."/>
            <person name="Huang B."/>
            <person name="Guo Z."/>
            <person name="Lei P."/>
        </authorList>
    </citation>
    <scope>NUCLEOTIDE SEQUENCE</scope>
    <source>
        <strain evidence="1">S6</strain>
    </source>
</reference>
<gene>
    <name evidence="1" type="ORF">KCG34_11825</name>
</gene>
<dbReference type="PRINTS" id="PR00081">
    <property type="entry name" value="GDHRDH"/>
</dbReference>
<evidence type="ECO:0000313" key="2">
    <source>
        <dbReference type="Proteomes" id="UP000676409"/>
    </source>
</evidence>
<sequence>MKPLALVTGVGPGTGSATVRRFVAGGYRVAMLARSAERLEGLAAELPDTIPVPCDVADPAGLAAALDALEAEHGKPKVVVHNAVGGAFGNFLQIEPEVLEANFQVNVMALLRLARRYADELAAANGALVVTGNTSAQRGKAHFAGFAPTKAAQRILAESIAREMGPKGLHVAYLVIDAVIDVPWTRQRMPDKPDDFFIKPAAIAEEVFHLAHQDRSAWSFLAEVRPFGETW</sequence>
<dbReference type="InterPro" id="IPR002347">
    <property type="entry name" value="SDR_fam"/>
</dbReference>
<name>A0A975IXC6_9CAUL</name>
<protein>
    <submittedName>
        <fullName evidence="1">SDR family NAD(P)-dependent oxidoreductase</fullName>
    </submittedName>
</protein>
<dbReference type="Gene3D" id="3.40.50.720">
    <property type="entry name" value="NAD(P)-binding Rossmann-like Domain"/>
    <property type="match status" value="1"/>
</dbReference>
<dbReference type="KEGG" id="caul:KCG34_11825"/>
<keyword evidence="2" id="KW-1185">Reference proteome</keyword>